<dbReference type="GO" id="GO:0051301">
    <property type="term" value="P:cell division"/>
    <property type="evidence" value="ECO:0007669"/>
    <property type="project" value="InterPro"/>
</dbReference>
<dbReference type="AlphaFoldDB" id="A0A2U2BSS5"/>
<dbReference type="EMBL" id="QEXV01000004">
    <property type="protein sequence ID" value="PWE17059.1"/>
    <property type="molecule type" value="Genomic_DNA"/>
</dbReference>
<dbReference type="InterPro" id="IPR011923">
    <property type="entry name" value="RodA/MrdB"/>
</dbReference>
<organism evidence="7 8">
    <name type="scientific">Marinicauda salina</name>
    <dbReference type="NCBI Taxonomy" id="2135793"/>
    <lineage>
        <taxon>Bacteria</taxon>
        <taxon>Pseudomonadati</taxon>
        <taxon>Pseudomonadota</taxon>
        <taxon>Alphaproteobacteria</taxon>
        <taxon>Maricaulales</taxon>
        <taxon>Maricaulaceae</taxon>
        <taxon>Marinicauda</taxon>
    </lineage>
</organism>
<dbReference type="PANTHER" id="PTHR30474:SF1">
    <property type="entry name" value="PEPTIDOGLYCAN GLYCOSYLTRANSFERASE MRDB"/>
    <property type="match status" value="1"/>
</dbReference>
<accession>A0A2U2BSS5</accession>
<dbReference type="GO" id="GO:0071555">
    <property type="term" value="P:cell wall organization"/>
    <property type="evidence" value="ECO:0007669"/>
    <property type="project" value="UniProtKB-KW"/>
</dbReference>
<keyword evidence="6" id="KW-0573">Peptidoglycan synthesis</keyword>
<keyword evidence="5 6" id="KW-0472">Membrane</keyword>
<comment type="similarity">
    <text evidence="6">Belongs to the SEDS family. MrdB/RodA subfamily.</text>
</comment>
<dbReference type="GO" id="GO:0032153">
    <property type="term" value="C:cell division site"/>
    <property type="evidence" value="ECO:0007669"/>
    <property type="project" value="TreeGrafter"/>
</dbReference>
<keyword evidence="6" id="KW-0961">Cell wall biogenesis/degradation</keyword>
<keyword evidence="3 6" id="KW-0133">Cell shape</keyword>
<feature type="transmembrane region" description="Helical" evidence="6">
    <location>
        <begin position="190"/>
        <end position="209"/>
    </location>
</feature>
<evidence type="ECO:0000313" key="8">
    <source>
        <dbReference type="Proteomes" id="UP000245168"/>
    </source>
</evidence>
<evidence type="ECO:0000256" key="1">
    <source>
        <dbReference type="ARBA" id="ARBA00004141"/>
    </source>
</evidence>
<feature type="transmembrane region" description="Helical" evidence="6">
    <location>
        <begin position="20"/>
        <end position="42"/>
    </location>
</feature>
<keyword evidence="4 6" id="KW-1133">Transmembrane helix</keyword>
<name>A0A2U2BSS5_9PROT</name>
<dbReference type="GO" id="GO:0008955">
    <property type="term" value="F:peptidoglycan glycosyltransferase activity"/>
    <property type="evidence" value="ECO:0007669"/>
    <property type="project" value="UniProtKB-UniRule"/>
</dbReference>
<keyword evidence="6" id="KW-1003">Cell membrane</keyword>
<gene>
    <name evidence="6" type="primary">mrdB</name>
    <name evidence="6" type="synonym">rodA</name>
    <name evidence="7" type="ORF">DDZ18_10180</name>
</gene>
<feature type="transmembrane region" description="Helical" evidence="6">
    <location>
        <begin position="278"/>
        <end position="300"/>
    </location>
</feature>
<evidence type="ECO:0000256" key="4">
    <source>
        <dbReference type="ARBA" id="ARBA00022989"/>
    </source>
</evidence>
<feature type="transmembrane region" description="Helical" evidence="6">
    <location>
        <begin position="307"/>
        <end position="326"/>
    </location>
</feature>
<comment type="subcellular location">
    <subcellularLocation>
        <location evidence="6">Cell inner membrane</location>
        <topology evidence="6">Multi-pass membrane protein</topology>
    </subcellularLocation>
    <subcellularLocation>
        <location evidence="1">Membrane</location>
        <topology evidence="1">Multi-pass membrane protein</topology>
    </subcellularLocation>
</comment>
<feature type="transmembrane region" description="Helical" evidence="6">
    <location>
        <begin position="140"/>
        <end position="160"/>
    </location>
</feature>
<dbReference type="UniPathway" id="UPA00219"/>
<comment type="caution">
    <text evidence="7">The sequence shown here is derived from an EMBL/GenBank/DDBJ whole genome shotgun (WGS) entry which is preliminary data.</text>
</comment>
<evidence type="ECO:0000256" key="6">
    <source>
        <dbReference type="HAMAP-Rule" id="MF_02079"/>
    </source>
</evidence>
<feature type="transmembrane region" description="Helical" evidence="6">
    <location>
        <begin position="346"/>
        <end position="365"/>
    </location>
</feature>
<sequence>MAVFAQTVPRDLRSKLYEINWAFVLLVLLAGAIGVGMLYSVAGGDWSPWAIRHAGRFAGGVLLMMVAAMFPPRFWIGLAYPAYLGALILLVGVELFGVTAMGAQRWLEFGPIRMQPSEIMKVALVLALARYYHDIEPERVSSLGGLLVPAVMIGAPVALIMKQPDLGTAMLVGATGAAIVFMAGLSWKVIIGAGGLASVGAPLFLQYGLQDYQRDRVLTFLNPEADPLGAGYQILQSKIALGSGGLTGKGFMQGTQAHLNYLPEKQTDFIFTMLGEEFGFVGGIGVLAIYALILGNCILIATSCKSIFLRLVTMGIATTMALYVFINTAMVMGLAPVVGVPLPMISYGGTVMITVLFGLGLVLGAHVHRGAEPPQGAGLFG</sequence>
<reference evidence="8" key="1">
    <citation type="submission" date="2018-05" db="EMBL/GenBank/DDBJ databases">
        <authorList>
            <person name="Liu B.-T."/>
        </authorList>
    </citation>
    <scope>NUCLEOTIDE SEQUENCE [LARGE SCALE GENOMIC DNA]</scope>
    <source>
        <strain evidence="8">WD6-1</strain>
    </source>
</reference>
<dbReference type="OrthoDB" id="9768187at2"/>
<evidence type="ECO:0000256" key="2">
    <source>
        <dbReference type="ARBA" id="ARBA00022692"/>
    </source>
</evidence>
<dbReference type="GO" id="GO:0008360">
    <property type="term" value="P:regulation of cell shape"/>
    <property type="evidence" value="ECO:0007669"/>
    <property type="project" value="UniProtKB-KW"/>
</dbReference>
<dbReference type="InterPro" id="IPR001182">
    <property type="entry name" value="FtsW/RodA"/>
</dbReference>
<feature type="transmembrane region" description="Helical" evidence="6">
    <location>
        <begin position="82"/>
        <end position="103"/>
    </location>
</feature>
<dbReference type="NCBIfam" id="TIGR02210">
    <property type="entry name" value="rodA_shape"/>
    <property type="match status" value="1"/>
</dbReference>
<keyword evidence="6" id="KW-0808">Transferase</keyword>
<comment type="function">
    <text evidence="6">Peptidoglycan polymerase that is essential for cell wall elongation.</text>
</comment>
<evidence type="ECO:0000256" key="5">
    <source>
        <dbReference type="ARBA" id="ARBA00023136"/>
    </source>
</evidence>
<proteinExistence type="inferred from homology"/>
<protein>
    <recommendedName>
        <fullName evidence="6">Peptidoglycan glycosyltransferase MrdB</fullName>
        <shortName evidence="6">PGT</shortName>
        <ecNumber evidence="6">2.4.99.28</ecNumber>
    </recommendedName>
    <alternativeName>
        <fullName evidence="6">Cell elongation protein RodA</fullName>
    </alternativeName>
    <alternativeName>
        <fullName evidence="6">Cell wall polymerase</fullName>
    </alternativeName>
    <alternativeName>
        <fullName evidence="6">Peptidoglycan polymerase</fullName>
        <shortName evidence="6">PG polymerase</shortName>
    </alternativeName>
</protein>
<evidence type="ECO:0000256" key="3">
    <source>
        <dbReference type="ARBA" id="ARBA00022960"/>
    </source>
</evidence>
<dbReference type="Proteomes" id="UP000245168">
    <property type="component" value="Unassembled WGS sequence"/>
</dbReference>
<feature type="transmembrane region" description="Helical" evidence="6">
    <location>
        <begin position="166"/>
        <end position="183"/>
    </location>
</feature>
<keyword evidence="2 6" id="KW-0812">Transmembrane</keyword>
<comment type="pathway">
    <text evidence="6">Cell wall biogenesis; peptidoglycan biosynthesis.</text>
</comment>
<comment type="catalytic activity">
    <reaction evidence="6">
        <text>[GlcNAc-(1-&gt;4)-Mur2Ac(oyl-L-Ala-gamma-D-Glu-L-Lys-D-Ala-D-Ala)](n)-di-trans,octa-cis-undecaprenyl diphosphate + beta-D-GlcNAc-(1-&gt;4)-Mur2Ac(oyl-L-Ala-gamma-D-Glu-L-Lys-D-Ala-D-Ala)-di-trans,octa-cis-undecaprenyl diphosphate = [GlcNAc-(1-&gt;4)-Mur2Ac(oyl-L-Ala-gamma-D-Glu-L-Lys-D-Ala-D-Ala)](n+1)-di-trans,octa-cis-undecaprenyl diphosphate + di-trans,octa-cis-undecaprenyl diphosphate + H(+)</text>
        <dbReference type="Rhea" id="RHEA:23708"/>
        <dbReference type="Rhea" id="RHEA-COMP:9602"/>
        <dbReference type="Rhea" id="RHEA-COMP:9603"/>
        <dbReference type="ChEBI" id="CHEBI:15378"/>
        <dbReference type="ChEBI" id="CHEBI:58405"/>
        <dbReference type="ChEBI" id="CHEBI:60033"/>
        <dbReference type="ChEBI" id="CHEBI:78435"/>
        <dbReference type="EC" id="2.4.99.28"/>
    </reaction>
</comment>
<keyword evidence="6" id="KW-0997">Cell inner membrane</keyword>
<dbReference type="EC" id="2.4.99.28" evidence="6"/>
<dbReference type="HAMAP" id="MF_02079">
    <property type="entry name" value="PGT_RodA"/>
    <property type="match status" value="1"/>
</dbReference>
<keyword evidence="8" id="KW-1185">Reference proteome</keyword>
<dbReference type="RefSeq" id="WP_109253283.1">
    <property type="nucleotide sequence ID" value="NZ_QEXV01000004.1"/>
</dbReference>
<dbReference type="PANTHER" id="PTHR30474">
    <property type="entry name" value="CELL CYCLE PROTEIN"/>
    <property type="match status" value="1"/>
</dbReference>
<keyword evidence="6" id="KW-0328">Glycosyltransferase</keyword>
<dbReference type="GO" id="GO:0015648">
    <property type="term" value="F:lipid-linked peptidoglycan transporter activity"/>
    <property type="evidence" value="ECO:0007669"/>
    <property type="project" value="TreeGrafter"/>
</dbReference>
<dbReference type="GO" id="GO:0005886">
    <property type="term" value="C:plasma membrane"/>
    <property type="evidence" value="ECO:0007669"/>
    <property type="project" value="UniProtKB-SubCell"/>
</dbReference>
<dbReference type="GO" id="GO:0009252">
    <property type="term" value="P:peptidoglycan biosynthetic process"/>
    <property type="evidence" value="ECO:0007669"/>
    <property type="project" value="UniProtKB-UniRule"/>
</dbReference>
<evidence type="ECO:0000313" key="7">
    <source>
        <dbReference type="EMBL" id="PWE17059.1"/>
    </source>
</evidence>
<dbReference type="Pfam" id="PF01098">
    <property type="entry name" value="FTSW_RODA_SPOVE"/>
    <property type="match status" value="1"/>
</dbReference>